<dbReference type="Pfam" id="PF10618">
    <property type="entry name" value="Tail_tube"/>
    <property type="match status" value="1"/>
</dbReference>
<accession>A0ABW4Z3T9</accession>
<proteinExistence type="predicted"/>
<evidence type="ECO:0000313" key="2">
    <source>
        <dbReference type="Proteomes" id="UP001597299"/>
    </source>
</evidence>
<gene>
    <name evidence="1" type="ORF">ACFSNC_21000</name>
</gene>
<comment type="caution">
    <text evidence="1">The sequence shown here is derived from an EMBL/GenBank/DDBJ whole genome shotgun (WGS) entry which is preliminary data.</text>
</comment>
<keyword evidence="2" id="KW-1185">Reference proteome</keyword>
<dbReference type="RefSeq" id="WP_213356146.1">
    <property type="nucleotide sequence ID" value="NZ_JAHBGB010000044.1"/>
</dbReference>
<evidence type="ECO:0000313" key="1">
    <source>
        <dbReference type="EMBL" id="MFD2142893.1"/>
    </source>
</evidence>
<organism evidence="1 2">
    <name type="scientific">Ancylobacter oerskovii</name>
    <dbReference type="NCBI Taxonomy" id="459519"/>
    <lineage>
        <taxon>Bacteria</taxon>
        <taxon>Pseudomonadati</taxon>
        <taxon>Pseudomonadota</taxon>
        <taxon>Alphaproteobacteria</taxon>
        <taxon>Hyphomicrobiales</taxon>
        <taxon>Xanthobacteraceae</taxon>
        <taxon>Ancylobacter</taxon>
    </lineage>
</organism>
<sequence length="122" mass="13148">MGKRIAGVSYMRVGSRQYPIKELEYDVTSSTREGVAGLDGVHGYKETPKVPYVSGQISTTPDVSIENLHAVTDETVTVEGPDGRVIVIRNAWYASDATAQPADGQVAFRFEGLSGDELMPNA</sequence>
<dbReference type="Proteomes" id="UP001597299">
    <property type="component" value="Unassembled WGS sequence"/>
</dbReference>
<protein>
    <submittedName>
        <fullName evidence="1">Phage tail tube protein</fullName>
    </submittedName>
</protein>
<reference evidence="2" key="1">
    <citation type="journal article" date="2019" name="Int. J. Syst. Evol. Microbiol.">
        <title>The Global Catalogue of Microorganisms (GCM) 10K type strain sequencing project: providing services to taxonomists for standard genome sequencing and annotation.</title>
        <authorList>
            <consortium name="The Broad Institute Genomics Platform"/>
            <consortium name="The Broad Institute Genome Sequencing Center for Infectious Disease"/>
            <person name="Wu L."/>
            <person name="Ma J."/>
        </authorList>
    </citation>
    <scope>NUCLEOTIDE SEQUENCE [LARGE SCALE GENOMIC DNA]</scope>
    <source>
        <strain evidence="2">CCM 7435</strain>
    </source>
</reference>
<dbReference type="EMBL" id="JBHUHD010000001">
    <property type="protein sequence ID" value="MFD2142893.1"/>
    <property type="molecule type" value="Genomic_DNA"/>
</dbReference>
<dbReference type="InterPro" id="IPR019596">
    <property type="entry name" value="Phage_Mu_GpM_tail_tub"/>
</dbReference>
<name>A0ABW4Z3T9_9HYPH</name>